<organism evidence="2 3">
    <name type="scientific">Pelosinus baikalensis</name>
    <dbReference type="NCBI Taxonomy" id="2892015"/>
    <lineage>
        <taxon>Bacteria</taxon>
        <taxon>Bacillati</taxon>
        <taxon>Bacillota</taxon>
        <taxon>Negativicutes</taxon>
        <taxon>Selenomonadales</taxon>
        <taxon>Sporomusaceae</taxon>
        <taxon>Pelosinus</taxon>
    </lineage>
</organism>
<dbReference type="Proteomes" id="UP001165492">
    <property type="component" value="Unassembled WGS sequence"/>
</dbReference>
<evidence type="ECO:0000313" key="2">
    <source>
        <dbReference type="EMBL" id="MCC5464038.1"/>
    </source>
</evidence>
<dbReference type="PANTHER" id="PTHR21015">
    <property type="entry name" value="UDP-N-ACETYLGLUCOSAMINE--N-ACETYLMURAMYL-(PENTAPEPTIDE) PYROPHOSPHORYL-UNDECAPRENOL N-ACETYLGLUCOSAMINE TRANSFERASE 1"/>
    <property type="match status" value="1"/>
</dbReference>
<dbReference type="GO" id="GO:0016787">
    <property type="term" value="F:hydrolase activity"/>
    <property type="evidence" value="ECO:0007669"/>
    <property type="project" value="UniProtKB-KW"/>
</dbReference>
<proteinExistence type="predicted"/>
<name>A0ABS8HLI2_9FIRM</name>
<dbReference type="NCBIfam" id="TIGR03590">
    <property type="entry name" value="PseG"/>
    <property type="match status" value="1"/>
</dbReference>
<dbReference type="InterPro" id="IPR020023">
    <property type="entry name" value="PseG"/>
</dbReference>
<dbReference type="InterPro" id="IPR007235">
    <property type="entry name" value="Glyco_trans_28_C"/>
</dbReference>
<dbReference type="RefSeq" id="WP_229533562.1">
    <property type="nucleotide sequence ID" value="NZ_JAJHJB010000002.1"/>
</dbReference>
<dbReference type="SUPFAM" id="SSF53756">
    <property type="entry name" value="UDP-Glycosyltransferase/glycogen phosphorylase"/>
    <property type="match status" value="2"/>
</dbReference>
<dbReference type="Pfam" id="PF04101">
    <property type="entry name" value="Glyco_tran_28_C"/>
    <property type="match status" value="1"/>
</dbReference>
<feature type="domain" description="Glycosyl transferase family 28 C-terminal" evidence="1">
    <location>
        <begin position="193"/>
        <end position="339"/>
    </location>
</feature>
<dbReference type="Gene3D" id="3.40.50.11190">
    <property type="match status" value="1"/>
</dbReference>
<sequence length="363" mass="41144">MHIIIRTDASVKIGSGHIMRCLTLADALAAKGAKIVFVCRELPGNMCDFIMKKGYTVWRMPYHNGYNADVTWSRVESLIDAQETIEILKQKCEKFDWLIADHYGIEREWETAMRPYSKQVMVIDDLANREHDCDVILDQNLYTGMESRYDSLIPSECKTFLGPEYVLLRPEFIREYFKGCIKSRTGDIHNILIFFGGSDATNETKKALEAIVAINNPNICTNVVIGSSNIYKDEIKKSCREIRNCFCHCQVSNMAQLMSEADLAIGAGGTTTWERCFLGLPAITVCIADNQRELLQTVEKKHAILNLGWYKNVINKDIQNSIQYLLNNKIVVQNMSIQASDIMGNSLAKQQDVLQALMGDQYV</sequence>
<reference evidence="2" key="1">
    <citation type="submission" date="2021-11" db="EMBL/GenBank/DDBJ databases">
        <title>Description of a new species Pelosinus isolated from the bottom sediments of Lake Baikal.</title>
        <authorList>
            <person name="Zakharyuk A."/>
        </authorList>
    </citation>
    <scope>NUCLEOTIDE SEQUENCE</scope>
    <source>
        <strain evidence="2">Bkl1</strain>
    </source>
</reference>
<keyword evidence="3" id="KW-1185">Reference proteome</keyword>
<dbReference type="Gene3D" id="3.40.50.2000">
    <property type="entry name" value="Glycogen Phosphorylase B"/>
    <property type="match status" value="1"/>
</dbReference>
<dbReference type="EMBL" id="JAJHJB010000002">
    <property type="protein sequence ID" value="MCC5464038.1"/>
    <property type="molecule type" value="Genomic_DNA"/>
</dbReference>
<accession>A0ABS8HLI2</accession>
<dbReference type="EC" id="3.6.1.57" evidence="2"/>
<comment type="caution">
    <text evidence="2">The sequence shown here is derived from an EMBL/GenBank/DDBJ whole genome shotgun (WGS) entry which is preliminary data.</text>
</comment>
<dbReference type="PANTHER" id="PTHR21015:SF22">
    <property type="entry name" value="GLYCOSYLTRANSFERASE"/>
    <property type="match status" value="1"/>
</dbReference>
<gene>
    <name evidence="2" type="primary">pseG</name>
    <name evidence="2" type="ORF">LMF89_01520</name>
</gene>
<evidence type="ECO:0000259" key="1">
    <source>
        <dbReference type="Pfam" id="PF04101"/>
    </source>
</evidence>
<protein>
    <submittedName>
        <fullName evidence="2">UDP-2,4-diacetamido-2,4, 6-trideoxy-beta-L-altropyranose hydrolase</fullName>
        <ecNumber evidence="2">3.6.1.57</ecNumber>
    </submittedName>
</protein>
<keyword evidence="2" id="KW-0378">Hydrolase</keyword>
<evidence type="ECO:0000313" key="3">
    <source>
        <dbReference type="Proteomes" id="UP001165492"/>
    </source>
</evidence>